<name>A0A1K1MSL7_9BACT</name>
<evidence type="ECO:0000313" key="2">
    <source>
        <dbReference type="EMBL" id="SFW26081.1"/>
    </source>
</evidence>
<organism evidence="2 3">
    <name type="scientific">Chitinophaga sancti</name>
    <dbReference type="NCBI Taxonomy" id="1004"/>
    <lineage>
        <taxon>Bacteria</taxon>
        <taxon>Pseudomonadati</taxon>
        <taxon>Bacteroidota</taxon>
        <taxon>Chitinophagia</taxon>
        <taxon>Chitinophagales</taxon>
        <taxon>Chitinophagaceae</taxon>
        <taxon>Chitinophaga</taxon>
    </lineage>
</organism>
<feature type="transmembrane region" description="Helical" evidence="1">
    <location>
        <begin position="59"/>
        <end position="80"/>
    </location>
</feature>
<evidence type="ECO:0000313" key="3">
    <source>
        <dbReference type="Proteomes" id="UP000183788"/>
    </source>
</evidence>
<keyword evidence="1" id="KW-0472">Membrane</keyword>
<evidence type="ECO:0008006" key="4">
    <source>
        <dbReference type="Google" id="ProtNLM"/>
    </source>
</evidence>
<reference evidence="2 3" key="1">
    <citation type="submission" date="2016-11" db="EMBL/GenBank/DDBJ databases">
        <authorList>
            <person name="Jaros S."/>
            <person name="Januszkiewicz K."/>
            <person name="Wedrychowicz H."/>
        </authorList>
    </citation>
    <scope>NUCLEOTIDE SEQUENCE [LARGE SCALE GENOMIC DNA]</scope>
    <source>
        <strain evidence="2 3">DSM 784</strain>
    </source>
</reference>
<gene>
    <name evidence="2" type="ORF">SAMN05661012_00841</name>
</gene>
<feature type="transmembrane region" description="Helical" evidence="1">
    <location>
        <begin position="205"/>
        <end position="229"/>
    </location>
</feature>
<feature type="transmembrane region" description="Helical" evidence="1">
    <location>
        <begin position="92"/>
        <end position="115"/>
    </location>
</feature>
<proteinExistence type="predicted"/>
<feature type="transmembrane region" description="Helical" evidence="1">
    <location>
        <begin position="277"/>
        <end position="294"/>
    </location>
</feature>
<feature type="transmembrane region" description="Helical" evidence="1">
    <location>
        <begin position="306"/>
        <end position="324"/>
    </location>
</feature>
<dbReference type="AlphaFoldDB" id="A0A1K1MSL7"/>
<feature type="transmembrane region" description="Helical" evidence="1">
    <location>
        <begin position="241"/>
        <end position="265"/>
    </location>
</feature>
<sequence>MQAFQFILYLPYMLEVDKKDAHLLERAISQWESDSLISTEQAQNLRGTWHIRATDWQAITLYIFIAAISCALMAFGALVLDEKWIEVLRQKYALDDGIISLGFAVLTVILCIHGYRRQQRYPVYSLNRELFWLLPILSIGVSVVYLGKSLHYLNGNYGMFWLLATISYGVLGVLLSSRLLWSATLICLIPAFVKLTYFLSNGQPYFWGMNLPCRMVLLALIMMGIHALFYKNKHYRRIEDITWTGAWLLLLLSGWMISIFGNTAGWEEWQQVRQVHLLWWVIGFTILCAGALLFGIKKQDPMVRDMAVLFLLFDMYTRYFEYLWDRTHKGLFFAILAASFWWIGKLLERRIKKT</sequence>
<dbReference type="STRING" id="1004.SAMN05661012_00841"/>
<feature type="transmembrane region" description="Helical" evidence="1">
    <location>
        <begin position="160"/>
        <end position="193"/>
    </location>
</feature>
<evidence type="ECO:0000256" key="1">
    <source>
        <dbReference type="SAM" id="Phobius"/>
    </source>
</evidence>
<keyword evidence="1" id="KW-0812">Transmembrane</keyword>
<dbReference type="Proteomes" id="UP000183788">
    <property type="component" value="Unassembled WGS sequence"/>
</dbReference>
<accession>A0A1K1MSL7</accession>
<keyword evidence="1" id="KW-1133">Transmembrane helix</keyword>
<feature type="transmembrane region" description="Helical" evidence="1">
    <location>
        <begin position="330"/>
        <end position="347"/>
    </location>
</feature>
<protein>
    <recommendedName>
        <fullName evidence="4">DUF2157 domain-containing protein</fullName>
    </recommendedName>
</protein>
<feature type="transmembrane region" description="Helical" evidence="1">
    <location>
        <begin position="130"/>
        <end position="148"/>
    </location>
</feature>
<dbReference type="EMBL" id="FPIZ01000002">
    <property type="protein sequence ID" value="SFW26081.1"/>
    <property type="molecule type" value="Genomic_DNA"/>
</dbReference>